<gene>
    <name evidence="2" type="ORF">C2I19_05340</name>
</gene>
<comment type="caution">
    <text evidence="2">The sequence shown here is derived from an EMBL/GenBank/DDBJ whole genome shotgun (WGS) entry which is preliminary data.</text>
</comment>
<dbReference type="RefSeq" id="WP_103901674.1">
    <property type="nucleotide sequence ID" value="NZ_PQWB01000017.1"/>
</dbReference>
<name>A0A2S5DJG1_9NEIS</name>
<evidence type="ECO:0000313" key="3">
    <source>
        <dbReference type="Proteomes" id="UP000237082"/>
    </source>
</evidence>
<dbReference type="PROSITE" id="PS00455">
    <property type="entry name" value="AMP_BINDING"/>
    <property type="match status" value="1"/>
</dbReference>
<accession>A0A2S5DJG1</accession>
<dbReference type="PANTHER" id="PTHR43767:SF10">
    <property type="entry name" value="SURFACTIN SYNTHASE SUBUNIT 1"/>
    <property type="match status" value="1"/>
</dbReference>
<dbReference type="Proteomes" id="UP000237082">
    <property type="component" value="Unassembled WGS sequence"/>
</dbReference>
<dbReference type="InterPro" id="IPR000873">
    <property type="entry name" value="AMP-dep_synth/lig_dom"/>
</dbReference>
<dbReference type="OrthoDB" id="9766486at2"/>
<dbReference type="GO" id="GO:0016874">
    <property type="term" value="F:ligase activity"/>
    <property type="evidence" value="ECO:0007669"/>
    <property type="project" value="UniProtKB-KW"/>
</dbReference>
<dbReference type="InterPro" id="IPR050237">
    <property type="entry name" value="ATP-dep_AMP-bd_enzyme"/>
</dbReference>
<organism evidence="2 3">
    <name type="scientific">Chromobacterium alticapitis</name>
    <dbReference type="NCBI Taxonomy" id="2073169"/>
    <lineage>
        <taxon>Bacteria</taxon>
        <taxon>Pseudomonadati</taxon>
        <taxon>Pseudomonadota</taxon>
        <taxon>Betaproteobacteria</taxon>
        <taxon>Neisseriales</taxon>
        <taxon>Chromobacteriaceae</taxon>
        <taxon>Chromobacterium</taxon>
    </lineage>
</organism>
<dbReference type="AlphaFoldDB" id="A0A2S5DJG1"/>
<dbReference type="PANTHER" id="PTHR43767">
    <property type="entry name" value="LONG-CHAIN-FATTY-ACID--COA LIGASE"/>
    <property type="match status" value="1"/>
</dbReference>
<keyword evidence="2" id="KW-0436">Ligase</keyword>
<dbReference type="InterPro" id="IPR020845">
    <property type="entry name" value="AMP-binding_CS"/>
</dbReference>
<dbReference type="Pfam" id="PF00501">
    <property type="entry name" value="AMP-binding"/>
    <property type="match status" value="1"/>
</dbReference>
<dbReference type="CDD" id="cd04433">
    <property type="entry name" value="AFD_class_I"/>
    <property type="match status" value="1"/>
</dbReference>
<evidence type="ECO:0000259" key="1">
    <source>
        <dbReference type="Pfam" id="PF00501"/>
    </source>
</evidence>
<protein>
    <submittedName>
        <fullName evidence="2">Long-chain fatty acid--CoA ligase</fullName>
    </submittedName>
</protein>
<evidence type="ECO:0000313" key="2">
    <source>
        <dbReference type="EMBL" id="POZ63230.1"/>
    </source>
</evidence>
<dbReference type="EMBL" id="PQWB01000017">
    <property type="protein sequence ID" value="POZ63230.1"/>
    <property type="molecule type" value="Genomic_DNA"/>
</dbReference>
<feature type="domain" description="AMP-dependent synthetase/ligase" evidence="1">
    <location>
        <begin position="14"/>
        <end position="366"/>
    </location>
</feature>
<proteinExistence type="predicted"/>
<dbReference type="Gene3D" id="3.40.50.12780">
    <property type="entry name" value="N-terminal domain of ligase-like"/>
    <property type="match status" value="1"/>
</dbReference>
<dbReference type="InterPro" id="IPR042099">
    <property type="entry name" value="ANL_N_sf"/>
</dbReference>
<dbReference type="SUPFAM" id="SSF56801">
    <property type="entry name" value="Acetyl-CoA synthetase-like"/>
    <property type="match status" value="1"/>
</dbReference>
<sequence>MISLKQIDAFRRIHPTRPAIIAGDKSLSWQDLHIQTMHRVAYLQARRGGELPSQACYVADNRLDLIPWLAAFSSLGIPAVGLDYTLPFATVQAMAERIDADFVLISSKRLGIECDVPVIGRSQAADGTLLDLDSLGVAYVDAIGASLYEEHGLRDNPARPFRAVGFTSGTSGLPKAVLRSRSFDQRRFQYFAERYGFGAGDRFLVSMPLYHAAGNGWARLFLALGATLYLGDGADSADLSWQMSEYGITATVLSPVLLAGLLKARRGMAALPALRWVLVGGRNFTAIEKQRALQMLGPVIYEYYGTTESGVNTIAEPADLAAYPASVGRAYDGNTIAVLGADGRPVDVGQVGTVCIASYMNMDDYLGGGGEFAQLDGERYFVTPDMGYLDEEGRLYLLNRAGGGANQAPLYRLENALRELPCIEDVALLQKEDTVSCAFKIRPDRQDSERLRQRIAEAANDENVSLFGCRPLAEIPYSPSGKVRVKDLERVLEAG</sequence>
<reference evidence="3" key="1">
    <citation type="submission" date="2018-02" db="EMBL/GenBank/DDBJ databases">
        <authorList>
            <person name="O'Hara-Hanley K."/>
            <person name="Soby S."/>
        </authorList>
    </citation>
    <scope>NUCLEOTIDE SEQUENCE [LARGE SCALE GENOMIC DNA]</scope>
    <source>
        <strain evidence="3">MWU14-2602</strain>
    </source>
</reference>
<keyword evidence="3" id="KW-1185">Reference proteome</keyword>